<accession>A0ABY8UEK4</accession>
<organism evidence="1 2">
    <name type="scientific">Tetradesmus obliquus</name>
    <name type="common">Green alga</name>
    <name type="synonym">Acutodesmus obliquus</name>
    <dbReference type="NCBI Taxonomy" id="3088"/>
    <lineage>
        <taxon>Eukaryota</taxon>
        <taxon>Viridiplantae</taxon>
        <taxon>Chlorophyta</taxon>
        <taxon>core chlorophytes</taxon>
        <taxon>Chlorophyceae</taxon>
        <taxon>CS clade</taxon>
        <taxon>Sphaeropleales</taxon>
        <taxon>Scenedesmaceae</taxon>
        <taxon>Tetradesmus</taxon>
    </lineage>
</organism>
<sequence length="131" mass="13745">MPRQPTGAGALRRIGVANKFLATAAAQQDGGRPCGRAASGPASIEILGDYGCAQDILMGVGLESGVLRAVGSGIRFAGGMQVPAGQYEVVPAGRPYCTPADDMADWYNAAVQFLRRKGYLSHDQPHDKAKR</sequence>
<name>A0ABY8UEK4_TETOB</name>
<proteinExistence type="predicted"/>
<reference evidence="1 2" key="1">
    <citation type="submission" date="2023-05" db="EMBL/GenBank/DDBJ databases">
        <title>A 100% complete, gapless, phased diploid assembly of the Scenedesmus obliquus UTEX 3031 genome.</title>
        <authorList>
            <person name="Biondi T.C."/>
            <person name="Hanschen E.R."/>
            <person name="Kwon T."/>
            <person name="Eng W."/>
            <person name="Kruse C.P.S."/>
            <person name="Koehler S.I."/>
            <person name="Kunde Y."/>
            <person name="Gleasner C.D."/>
            <person name="You Mak K.T."/>
            <person name="Polle J."/>
            <person name="Hovde B.T."/>
            <person name="Starkenburg S.R."/>
        </authorList>
    </citation>
    <scope>NUCLEOTIDE SEQUENCE [LARGE SCALE GENOMIC DNA]</scope>
    <source>
        <strain evidence="1 2">DOE0152z</strain>
    </source>
</reference>
<gene>
    <name evidence="1" type="ORF">OEZ85_003467</name>
</gene>
<evidence type="ECO:0008006" key="3">
    <source>
        <dbReference type="Google" id="ProtNLM"/>
    </source>
</evidence>
<dbReference type="EMBL" id="CP126217">
    <property type="protein sequence ID" value="WIA18782.1"/>
    <property type="molecule type" value="Genomic_DNA"/>
</dbReference>
<protein>
    <recommendedName>
        <fullName evidence="3">Chlorophyll a-b binding protein, chloroplastic</fullName>
    </recommendedName>
</protein>
<keyword evidence="2" id="KW-1185">Reference proteome</keyword>
<evidence type="ECO:0000313" key="2">
    <source>
        <dbReference type="Proteomes" id="UP001244341"/>
    </source>
</evidence>
<evidence type="ECO:0000313" key="1">
    <source>
        <dbReference type="EMBL" id="WIA18782.1"/>
    </source>
</evidence>
<dbReference type="Proteomes" id="UP001244341">
    <property type="component" value="Chromosome 10b"/>
</dbReference>